<dbReference type="SUPFAM" id="SSF63829">
    <property type="entry name" value="Calcium-dependent phosphotriesterase"/>
    <property type="match status" value="1"/>
</dbReference>
<evidence type="ECO:0000256" key="1">
    <source>
        <dbReference type="ARBA" id="ARBA00009191"/>
    </source>
</evidence>
<accession>F6WNI9</accession>
<name>F6WNI9_XENTR</name>
<evidence type="ECO:0000313" key="5">
    <source>
        <dbReference type="Ensembl" id="ENSXETP00000015945"/>
    </source>
</evidence>
<dbReference type="RefSeq" id="XP_031754777.1">
    <property type="nucleotide sequence ID" value="XM_031898917.1"/>
</dbReference>
<dbReference type="ExpressionAtlas" id="F6WNI9">
    <property type="expression patterns" value="baseline"/>
</dbReference>
<dbReference type="InterPro" id="IPR018119">
    <property type="entry name" value="Strictosidine_synth_cons-reg"/>
</dbReference>
<organism evidence="5">
    <name type="scientific">Xenopus tropicalis</name>
    <name type="common">Western clawed frog</name>
    <name type="synonym">Silurana tropicalis</name>
    <dbReference type="NCBI Taxonomy" id="8364"/>
    <lineage>
        <taxon>Eukaryota</taxon>
        <taxon>Metazoa</taxon>
        <taxon>Chordata</taxon>
        <taxon>Craniata</taxon>
        <taxon>Vertebrata</taxon>
        <taxon>Euteleostomi</taxon>
        <taxon>Amphibia</taxon>
        <taxon>Batrachia</taxon>
        <taxon>Anura</taxon>
        <taxon>Pipoidea</taxon>
        <taxon>Pipidae</taxon>
        <taxon>Xenopodinae</taxon>
        <taxon>Xenopus</taxon>
        <taxon>Silurana</taxon>
    </lineage>
</organism>
<dbReference type="OMA" id="TFITQMG"/>
<evidence type="ECO:0000313" key="7">
    <source>
        <dbReference type="RefSeq" id="XP_031754777.1"/>
    </source>
</evidence>
<dbReference type="Proteomes" id="UP000008143">
    <property type="component" value="Chromosome 3"/>
</dbReference>
<keyword evidence="6" id="KW-1185">Reference proteome</keyword>
<evidence type="ECO:0000313" key="8">
    <source>
        <dbReference type="Xenbase" id="XB-GENE-5754317"/>
    </source>
</evidence>
<evidence type="ECO:0000256" key="3">
    <source>
        <dbReference type="ARBA" id="ARBA00023180"/>
    </source>
</evidence>
<sequence length="452" mass="50526">MLPVELWEKISFAHRELEPCTLSDPSVQPHSLLLCSPSTAFPAQSFLIHPDSIPSDRTQSSLSVPKSSHRPGSMYLKCGFYIALLAVAVGVYLLPSPIDPEPFTFDKPPPTLVGSLAINRKLQQGRRIFYGQLKGPESFTTDTEGNLYTGTVDGKLWVIRGEQLFFITQMGQNVPECGTPEYEPICGRPHGIRMAPDGYLIVADSYFGLYRVQPHTGEKSLLISNEAGLDQIPFRFLNGLEVSKNGTIYFTDSSSKWGRRHHRYEVLETNHLGRLLQYDPVTQKAKSLLDKLYMANGIALSPEEDFILVAETSICRIVRYWLTGTKAGMKEVFVDNLPGYPDNIRLSSVGTYRVGMSTTRFPGHFTPFLDAIAPYPVLKRLIVKVTPLSLYSILLRKHGLFLEVGEDGEVLASYHDPDGSVTWAISDVFEHKENLYIGNTDLPFLVVLPQLE</sequence>
<gene>
    <name evidence="5 7 8" type="primary">apmapl</name>
</gene>
<dbReference type="GeneID" id="548386"/>
<evidence type="ECO:0000256" key="2">
    <source>
        <dbReference type="ARBA" id="ARBA00022729"/>
    </source>
</evidence>
<dbReference type="Bgee" id="ENSXETG00000007319">
    <property type="expression patterns" value="Expressed in testis and 14 other cell types or tissues"/>
</dbReference>
<dbReference type="PANTHER" id="PTHR10426:SF20">
    <property type="entry name" value="ADIPOCYTE PLASMA MEMBRANE-ASSOCIATED PROTEIN"/>
    <property type="match status" value="1"/>
</dbReference>
<dbReference type="Pfam" id="PF03088">
    <property type="entry name" value="Str_synth"/>
    <property type="match status" value="1"/>
</dbReference>
<dbReference type="KEGG" id="xtr:548386"/>
<dbReference type="AlphaFoldDB" id="F6WNI9"/>
<dbReference type="Xenbase" id="XB-GENE-5754317">
    <property type="gene designation" value="apmapl"/>
</dbReference>
<comment type="similarity">
    <text evidence="1">Belongs to the strictosidine synthase family.</text>
</comment>
<dbReference type="Pfam" id="PF20067">
    <property type="entry name" value="SSL_N"/>
    <property type="match status" value="1"/>
</dbReference>
<feature type="domain" description="Strictosidine synthase conserved region" evidence="4">
    <location>
        <begin position="238"/>
        <end position="324"/>
    </location>
</feature>
<evidence type="ECO:0000259" key="4">
    <source>
        <dbReference type="Pfam" id="PF03088"/>
    </source>
</evidence>
<dbReference type="AGR" id="Xenbase:XB-GENE-5754317"/>
<dbReference type="CTD" id="548386"/>
<proteinExistence type="inferred from homology"/>
<dbReference type="OrthoDB" id="5307922at2759"/>
<reference evidence="5" key="2">
    <citation type="submission" date="2011-06" db="UniProtKB">
        <authorList>
            <consortium name="Ensembl"/>
        </authorList>
    </citation>
    <scope>IDENTIFICATION</scope>
</reference>
<dbReference type="Ensembl" id="ENSXETT00000015945">
    <property type="protein sequence ID" value="ENSXETP00000015945"/>
    <property type="gene ID" value="ENSXETG00000007319"/>
</dbReference>
<dbReference type="InterPro" id="IPR011042">
    <property type="entry name" value="6-blade_b-propeller_TolB-like"/>
</dbReference>
<dbReference type="Gene3D" id="2.120.10.30">
    <property type="entry name" value="TolB, C-terminal domain"/>
    <property type="match status" value="1"/>
</dbReference>
<evidence type="ECO:0000313" key="6">
    <source>
        <dbReference type="Proteomes" id="UP000008143"/>
    </source>
</evidence>
<dbReference type="STRING" id="8364.ENSXETP00000015945"/>
<keyword evidence="2" id="KW-0732">Signal</keyword>
<dbReference type="FunFam" id="2.120.10.30:FF:000032">
    <property type="entry name" value="Protein STRICTOSIDINE SYNTHASE-LIKE 13"/>
    <property type="match status" value="1"/>
</dbReference>
<dbReference type="GO" id="GO:0016787">
    <property type="term" value="F:hydrolase activity"/>
    <property type="evidence" value="ECO:0000318"/>
    <property type="project" value="GO_Central"/>
</dbReference>
<reference evidence="7" key="3">
    <citation type="submission" date="2025-04" db="UniProtKB">
        <authorList>
            <consortium name="RefSeq"/>
        </authorList>
    </citation>
    <scope>IDENTIFICATION</scope>
    <source>
        <strain evidence="7">Nigerian</strain>
        <tissue evidence="7">Liver and blood</tissue>
    </source>
</reference>
<keyword evidence="3" id="KW-0325">Glycoprotein</keyword>
<dbReference type="GeneTree" id="ENSGT00440000039984"/>
<dbReference type="PANTHER" id="PTHR10426">
    <property type="entry name" value="STRICTOSIDINE SYNTHASE-RELATED"/>
    <property type="match status" value="1"/>
</dbReference>
<reference evidence="5" key="1">
    <citation type="journal article" date="2010" name="Science">
        <title>The genome of the Western clawed frog Xenopus tropicalis.</title>
        <authorList>
            <person name="Hellsten U."/>
            <person name="Harland R.M."/>
            <person name="Gilchrist M.J."/>
            <person name="Hendrix D."/>
            <person name="Jurka J."/>
            <person name="Kapitonov V."/>
            <person name="Ovcharenko I."/>
            <person name="Putnam N.H."/>
            <person name="Shu S."/>
            <person name="Taher L."/>
            <person name="Blitz I.L."/>
            <person name="Blumberg B."/>
            <person name="Dichmann D.S."/>
            <person name="Dubchak I."/>
            <person name="Amaya E."/>
            <person name="Detter J.C."/>
            <person name="Fletcher R."/>
            <person name="Gerhard D.S."/>
            <person name="Goodstein D."/>
            <person name="Graves T."/>
            <person name="Grigoriev I.V."/>
            <person name="Grimwood J."/>
            <person name="Kawashima T."/>
            <person name="Lindquist E."/>
            <person name="Lucas S.M."/>
            <person name="Mead P.E."/>
            <person name="Mitros T."/>
            <person name="Ogino H."/>
            <person name="Ohta Y."/>
            <person name="Poliakov A.V."/>
            <person name="Pollet N."/>
            <person name="Robert J."/>
            <person name="Salamov A."/>
            <person name="Sater A.K."/>
            <person name="Schmutz J."/>
            <person name="Terry A."/>
            <person name="Vize P.D."/>
            <person name="Warren W.C."/>
            <person name="Wells D."/>
            <person name="Wills A."/>
            <person name="Wilson R.K."/>
            <person name="Zimmerman L.B."/>
            <person name="Zorn A.M."/>
            <person name="Grainger R."/>
            <person name="Grammer T."/>
            <person name="Khokha M.K."/>
            <person name="Richardson P.M."/>
            <person name="Rokhsar D.S."/>
        </authorList>
    </citation>
    <scope>NUCLEOTIDE SEQUENCE [LARGE SCALE GENOMIC DNA]</scope>
    <source>
        <strain evidence="5">Nigerian</strain>
    </source>
</reference>
<protein>
    <submittedName>
        <fullName evidence="5">Adipocyte plasma membrane-associated protein LIKE</fullName>
    </submittedName>
    <submittedName>
        <fullName evidence="7">Adipocyte plasma membrane-associated protein isoform X1</fullName>
    </submittedName>
</protein>